<keyword evidence="1" id="KW-1133">Transmembrane helix</keyword>
<evidence type="ECO:0000256" key="1">
    <source>
        <dbReference type="SAM" id="Phobius"/>
    </source>
</evidence>
<dbReference type="EMBL" id="GBRH01262913">
    <property type="protein sequence ID" value="JAD34982.1"/>
    <property type="molecule type" value="Transcribed_RNA"/>
</dbReference>
<protein>
    <submittedName>
        <fullName evidence="2">Uncharacterized protein</fullName>
    </submittedName>
</protein>
<sequence>MHNTICASQKLSYLVFFNNYLFSKRRFSLILFSYMDVPIFVCLSSLWWFNVAKFLCAD</sequence>
<keyword evidence="1" id="KW-0812">Transmembrane</keyword>
<dbReference type="AlphaFoldDB" id="A0A0A8ZJF3"/>
<feature type="transmembrane region" description="Helical" evidence="1">
    <location>
        <begin position="27"/>
        <end position="49"/>
    </location>
</feature>
<proteinExistence type="predicted"/>
<name>A0A0A8ZJF3_ARUDO</name>
<organism evidence="2">
    <name type="scientific">Arundo donax</name>
    <name type="common">Giant reed</name>
    <name type="synonym">Donax arundinaceus</name>
    <dbReference type="NCBI Taxonomy" id="35708"/>
    <lineage>
        <taxon>Eukaryota</taxon>
        <taxon>Viridiplantae</taxon>
        <taxon>Streptophyta</taxon>
        <taxon>Embryophyta</taxon>
        <taxon>Tracheophyta</taxon>
        <taxon>Spermatophyta</taxon>
        <taxon>Magnoliopsida</taxon>
        <taxon>Liliopsida</taxon>
        <taxon>Poales</taxon>
        <taxon>Poaceae</taxon>
        <taxon>PACMAD clade</taxon>
        <taxon>Arundinoideae</taxon>
        <taxon>Arundineae</taxon>
        <taxon>Arundo</taxon>
    </lineage>
</organism>
<dbReference type="EMBL" id="GBRH01224625">
    <property type="protein sequence ID" value="JAD73270.1"/>
    <property type="molecule type" value="Transcribed_RNA"/>
</dbReference>
<accession>A0A0A8ZJF3</accession>
<evidence type="ECO:0000313" key="2">
    <source>
        <dbReference type="EMBL" id="JAD34982.1"/>
    </source>
</evidence>
<reference evidence="2" key="2">
    <citation type="journal article" date="2015" name="Data Brief">
        <title>Shoot transcriptome of the giant reed, Arundo donax.</title>
        <authorList>
            <person name="Barrero R.A."/>
            <person name="Guerrero F.D."/>
            <person name="Moolhuijzen P."/>
            <person name="Goolsby J.A."/>
            <person name="Tidwell J."/>
            <person name="Bellgard S.E."/>
            <person name="Bellgard M.I."/>
        </authorList>
    </citation>
    <scope>NUCLEOTIDE SEQUENCE</scope>
    <source>
        <tissue evidence="2">Shoot tissue taken approximately 20 cm above the soil surface</tissue>
    </source>
</reference>
<reference evidence="2" key="1">
    <citation type="submission" date="2014-09" db="EMBL/GenBank/DDBJ databases">
        <authorList>
            <person name="Magalhaes I.L.F."/>
            <person name="Oliveira U."/>
            <person name="Santos F.R."/>
            <person name="Vidigal T.H.D.A."/>
            <person name="Brescovit A.D."/>
            <person name="Santos A.J."/>
        </authorList>
    </citation>
    <scope>NUCLEOTIDE SEQUENCE</scope>
    <source>
        <tissue evidence="2">Shoot tissue taken approximately 20 cm above the soil surface</tissue>
    </source>
</reference>
<keyword evidence="1" id="KW-0472">Membrane</keyword>